<reference evidence="2 3" key="1">
    <citation type="journal article" date="2019" name="Emerg. Microbes Infect.">
        <title>Comprehensive subspecies identification of 175 nontuberculous mycobacteria species based on 7547 genomic profiles.</title>
        <authorList>
            <person name="Matsumoto Y."/>
            <person name="Kinjo T."/>
            <person name="Motooka D."/>
            <person name="Nabeya D."/>
            <person name="Jung N."/>
            <person name="Uechi K."/>
            <person name="Horii T."/>
            <person name="Iida T."/>
            <person name="Fujita J."/>
            <person name="Nakamura S."/>
        </authorList>
    </citation>
    <scope>NUCLEOTIDE SEQUENCE [LARGE SCALE GENOMIC DNA]</scope>
    <source>
        <strain evidence="2 3">JCM 30726</strain>
    </source>
</reference>
<protein>
    <submittedName>
        <fullName evidence="2">Uncharacterized protein</fullName>
    </submittedName>
</protein>
<sequence length="75" mass="7374">MAGVRGKPGAAFAGIVAPVAAVPITATATTVFIIAPRNLEAVSQVIVSPDTCGPEAVCPRVIRSVCASVAKSGSP</sequence>
<dbReference type="AlphaFoldDB" id="A0A7I9Z9K8"/>
<keyword evidence="1" id="KW-1133">Transmembrane helix</keyword>
<comment type="caution">
    <text evidence="2">The sequence shown here is derived from an EMBL/GenBank/DDBJ whole genome shotgun (WGS) entry which is preliminary data.</text>
</comment>
<keyword evidence="3" id="KW-1185">Reference proteome</keyword>
<evidence type="ECO:0000256" key="1">
    <source>
        <dbReference type="SAM" id="Phobius"/>
    </source>
</evidence>
<keyword evidence="1" id="KW-0812">Transmembrane</keyword>
<feature type="transmembrane region" description="Helical" evidence="1">
    <location>
        <begin position="12"/>
        <end position="35"/>
    </location>
</feature>
<keyword evidence="1" id="KW-0472">Membrane</keyword>
<gene>
    <name evidence="2" type="ORF">MTIM_34110</name>
</gene>
<accession>A0A7I9Z9K8</accession>
<dbReference type="Proteomes" id="UP000465301">
    <property type="component" value="Unassembled WGS sequence"/>
</dbReference>
<name>A0A7I9Z9K8_9MYCO</name>
<proteinExistence type="predicted"/>
<organism evidence="2 3">
    <name type="scientific">Mycobacterium timonense</name>
    <dbReference type="NCBI Taxonomy" id="701043"/>
    <lineage>
        <taxon>Bacteria</taxon>
        <taxon>Bacillati</taxon>
        <taxon>Actinomycetota</taxon>
        <taxon>Actinomycetes</taxon>
        <taxon>Mycobacteriales</taxon>
        <taxon>Mycobacteriaceae</taxon>
        <taxon>Mycobacterium</taxon>
        <taxon>Mycobacterium avium complex (MAC)</taxon>
    </lineage>
</organism>
<evidence type="ECO:0000313" key="2">
    <source>
        <dbReference type="EMBL" id="GFG97532.1"/>
    </source>
</evidence>
<dbReference type="EMBL" id="BLLA01000001">
    <property type="protein sequence ID" value="GFG97532.1"/>
    <property type="molecule type" value="Genomic_DNA"/>
</dbReference>
<evidence type="ECO:0000313" key="3">
    <source>
        <dbReference type="Proteomes" id="UP000465301"/>
    </source>
</evidence>